<organism evidence="1 2">
    <name type="scientific">Dentiscutata heterogama</name>
    <dbReference type="NCBI Taxonomy" id="1316150"/>
    <lineage>
        <taxon>Eukaryota</taxon>
        <taxon>Fungi</taxon>
        <taxon>Fungi incertae sedis</taxon>
        <taxon>Mucoromycota</taxon>
        <taxon>Glomeromycotina</taxon>
        <taxon>Glomeromycetes</taxon>
        <taxon>Diversisporales</taxon>
        <taxon>Gigasporaceae</taxon>
        <taxon>Dentiscutata</taxon>
    </lineage>
</organism>
<protein>
    <submittedName>
        <fullName evidence="1">3464_t:CDS:1</fullName>
    </submittedName>
</protein>
<evidence type="ECO:0000313" key="1">
    <source>
        <dbReference type="EMBL" id="CAG8742227.1"/>
    </source>
</evidence>
<comment type="caution">
    <text evidence="1">The sequence shown here is derived from an EMBL/GenBank/DDBJ whole genome shotgun (WGS) entry which is preliminary data.</text>
</comment>
<keyword evidence="2" id="KW-1185">Reference proteome</keyword>
<dbReference type="EMBL" id="CAJVPU010041766">
    <property type="protein sequence ID" value="CAG8742227.1"/>
    <property type="molecule type" value="Genomic_DNA"/>
</dbReference>
<accession>A0ACA9QCG7</accession>
<dbReference type="Proteomes" id="UP000789702">
    <property type="component" value="Unassembled WGS sequence"/>
</dbReference>
<evidence type="ECO:0000313" key="2">
    <source>
        <dbReference type="Proteomes" id="UP000789702"/>
    </source>
</evidence>
<feature type="non-terminal residue" evidence="1">
    <location>
        <position position="1"/>
    </location>
</feature>
<gene>
    <name evidence="1" type="ORF">DHETER_LOCUS14118</name>
</gene>
<sequence>KLEQSKIFKLAESQELITIMFDVWKMTPDIMNIINTFLACASSQNFNVVAMIMDSASAYAST</sequence>
<feature type="non-terminal residue" evidence="1">
    <location>
        <position position="62"/>
    </location>
</feature>
<proteinExistence type="predicted"/>
<reference evidence="1" key="1">
    <citation type="submission" date="2021-06" db="EMBL/GenBank/DDBJ databases">
        <authorList>
            <person name="Kallberg Y."/>
            <person name="Tangrot J."/>
            <person name="Rosling A."/>
        </authorList>
    </citation>
    <scope>NUCLEOTIDE SEQUENCE</scope>
    <source>
        <strain evidence="1">IL203A</strain>
    </source>
</reference>
<name>A0ACA9QCG7_9GLOM</name>